<sequence>MSHLSRRNFLKGSAVIAAAAAAGFHGLFGLRRSLAQMQDDDLQTVLDLAATAETLAATHYYMALTVGVIKFSDFEQKYLRAALESEQVHLDYLMANGGKALTNEFYFPNGVFENKATLATITEVAENAFIGAYLAATRIFAAASQPLLAMVAAQVAGVEAQHLAFMRSVGNQEPPNNVALLEPLFYNVSDAVPTLTPFLEGKAEGFDDIATAYPGREKIMEVVGKSALKPVLPATDPDAFKGAM</sequence>
<protein>
    <recommendedName>
        <fullName evidence="3">Twin-arginine translocation signal domain-containing protein</fullName>
    </recommendedName>
</protein>
<organism evidence="1 2">
    <name type="scientific">Candidatus Thermofonsia Clade 1 bacterium</name>
    <dbReference type="NCBI Taxonomy" id="2364210"/>
    <lineage>
        <taxon>Bacteria</taxon>
        <taxon>Bacillati</taxon>
        <taxon>Chloroflexota</taxon>
        <taxon>Candidatus Thermofontia</taxon>
        <taxon>Candidatus Thermofonsia Clade 1</taxon>
    </lineage>
</organism>
<proteinExistence type="predicted"/>
<name>A0A2M8Q0E4_9CHLR</name>
<dbReference type="EMBL" id="PGTL01000002">
    <property type="protein sequence ID" value="PJF43270.1"/>
    <property type="molecule type" value="Genomic_DNA"/>
</dbReference>
<dbReference type="Pfam" id="PF10518">
    <property type="entry name" value="TAT_signal"/>
    <property type="match status" value="1"/>
</dbReference>
<dbReference type="InterPro" id="IPR019546">
    <property type="entry name" value="TAT_signal_bac_arc"/>
</dbReference>
<gene>
    <name evidence="1" type="ORF">CUN50_00805</name>
</gene>
<dbReference type="PROSITE" id="PS51318">
    <property type="entry name" value="TAT"/>
    <property type="match status" value="1"/>
</dbReference>
<dbReference type="Proteomes" id="UP000228947">
    <property type="component" value="Unassembled WGS sequence"/>
</dbReference>
<reference evidence="1 2" key="1">
    <citation type="submission" date="2017-11" db="EMBL/GenBank/DDBJ databases">
        <title>Evolution of Phototrophy in the Chloroflexi Phylum Driven by Horizontal Gene Transfer.</title>
        <authorList>
            <person name="Ward L.M."/>
            <person name="Hemp J."/>
            <person name="Shih P.M."/>
            <person name="Mcglynn S.E."/>
            <person name="Fischer W."/>
        </authorList>
    </citation>
    <scope>NUCLEOTIDE SEQUENCE [LARGE SCALE GENOMIC DNA]</scope>
    <source>
        <strain evidence="1">CP1_1M</strain>
    </source>
</reference>
<evidence type="ECO:0000313" key="1">
    <source>
        <dbReference type="EMBL" id="PJF43270.1"/>
    </source>
</evidence>
<comment type="caution">
    <text evidence="1">The sequence shown here is derived from an EMBL/GenBank/DDBJ whole genome shotgun (WGS) entry which is preliminary data.</text>
</comment>
<dbReference type="AlphaFoldDB" id="A0A2M8Q0E4"/>
<dbReference type="InterPro" id="IPR006311">
    <property type="entry name" value="TAT_signal"/>
</dbReference>
<accession>A0A2M8Q0E4</accession>
<dbReference type="Pfam" id="PF13668">
    <property type="entry name" value="Ferritin_2"/>
    <property type="match status" value="1"/>
</dbReference>
<evidence type="ECO:0008006" key="3">
    <source>
        <dbReference type="Google" id="ProtNLM"/>
    </source>
</evidence>
<dbReference type="NCBIfam" id="TIGR01409">
    <property type="entry name" value="TAT_signal_seq"/>
    <property type="match status" value="1"/>
</dbReference>
<evidence type="ECO:0000313" key="2">
    <source>
        <dbReference type="Proteomes" id="UP000228947"/>
    </source>
</evidence>